<accession>A0AA41YBZ5</accession>
<reference evidence="3" key="1">
    <citation type="submission" date="2022-10" db="EMBL/GenBank/DDBJ databases">
        <title>Gaoshiqiia sediminis gen. nov., sp. nov., isolated from coastal sediment.</title>
        <authorList>
            <person name="Yu W.X."/>
            <person name="Mu D.S."/>
            <person name="Du J.Z."/>
            <person name="Liang Y.Q."/>
        </authorList>
    </citation>
    <scope>NUCLEOTIDE SEQUENCE</scope>
    <source>
        <strain evidence="3">A06</strain>
    </source>
</reference>
<keyword evidence="4" id="KW-1185">Reference proteome</keyword>
<proteinExistence type="predicted"/>
<comment type="caution">
    <text evidence="3">The sequence shown here is derived from an EMBL/GenBank/DDBJ whole genome shotgun (WGS) entry which is preliminary data.</text>
</comment>
<evidence type="ECO:0000256" key="2">
    <source>
        <dbReference type="SAM" id="SignalP"/>
    </source>
</evidence>
<keyword evidence="1" id="KW-0175">Coiled coil</keyword>
<gene>
    <name evidence="3" type="ORF">N2K84_11635</name>
</gene>
<evidence type="ECO:0008006" key="5">
    <source>
        <dbReference type="Google" id="ProtNLM"/>
    </source>
</evidence>
<evidence type="ECO:0000313" key="4">
    <source>
        <dbReference type="Proteomes" id="UP001163821"/>
    </source>
</evidence>
<keyword evidence="2" id="KW-0732">Signal</keyword>
<sequence>MKKKLMLVVTAVCIAVVFSSCGKAPQAEIDAANAAIEAAKAAGADVYVAEDFAALQDSMNAVNENVEAQNAKLFKNFSKVTEQLVVVNQMAVETQAKAETRKAEVKLEIEALQAEVSSILLENNDLVTKAPKGKEGAAALEAIKSDISLIETSVGEVATLVANDNLIPALDKVKAAKEKAVAINTELNEVIAKYAKSRR</sequence>
<organism evidence="3 4">
    <name type="scientific">Gaoshiqia sediminis</name>
    <dbReference type="NCBI Taxonomy" id="2986998"/>
    <lineage>
        <taxon>Bacteria</taxon>
        <taxon>Pseudomonadati</taxon>
        <taxon>Bacteroidota</taxon>
        <taxon>Bacteroidia</taxon>
        <taxon>Marinilabiliales</taxon>
        <taxon>Prolixibacteraceae</taxon>
        <taxon>Gaoshiqia</taxon>
    </lineage>
</organism>
<feature type="chain" id="PRO_5041400929" description="DUF4398 domain-containing protein" evidence="2">
    <location>
        <begin position="23"/>
        <end position="199"/>
    </location>
</feature>
<feature type="coiled-coil region" evidence="1">
    <location>
        <begin position="52"/>
        <end position="122"/>
    </location>
</feature>
<name>A0AA41YBZ5_9BACT</name>
<evidence type="ECO:0000256" key="1">
    <source>
        <dbReference type="SAM" id="Coils"/>
    </source>
</evidence>
<dbReference type="Proteomes" id="UP001163821">
    <property type="component" value="Unassembled WGS sequence"/>
</dbReference>
<dbReference type="AlphaFoldDB" id="A0AA41YBZ5"/>
<protein>
    <recommendedName>
        <fullName evidence="5">DUF4398 domain-containing protein</fullName>
    </recommendedName>
</protein>
<dbReference type="PROSITE" id="PS51257">
    <property type="entry name" value="PROKAR_LIPOPROTEIN"/>
    <property type="match status" value="1"/>
</dbReference>
<dbReference type="EMBL" id="JAPAAF010000016">
    <property type="protein sequence ID" value="MCW0483385.1"/>
    <property type="molecule type" value="Genomic_DNA"/>
</dbReference>
<feature type="signal peptide" evidence="2">
    <location>
        <begin position="1"/>
        <end position="22"/>
    </location>
</feature>
<evidence type="ECO:0000313" key="3">
    <source>
        <dbReference type="EMBL" id="MCW0483385.1"/>
    </source>
</evidence>
<dbReference type="RefSeq" id="WP_282591987.1">
    <property type="nucleotide sequence ID" value="NZ_JAPAAF010000016.1"/>
</dbReference>